<gene>
    <name evidence="2" type="ORF">ABEG20_12540</name>
</gene>
<feature type="chain" id="PRO_5043459244" evidence="1">
    <location>
        <begin position="20"/>
        <end position="77"/>
    </location>
</feature>
<feature type="signal peptide" evidence="1">
    <location>
        <begin position="1"/>
        <end position="19"/>
    </location>
</feature>
<dbReference type="RefSeq" id="WP_406823684.1">
    <property type="nucleotide sequence ID" value="NZ_CP157485.1"/>
</dbReference>
<proteinExistence type="predicted"/>
<sequence length="77" mass="8448">MKKLLFIGMMCLMSLATFAEVDFSNLRQCTVHYTVVDEDGAVIWGPANVSADTCEHALGLARSFYHMATGDSSVFPK</sequence>
<evidence type="ECO:0000313" key="2">
    <source>
        <dbReference type="EMBL" id="XBO46114.1"/>
    </source>
</evidence>
<accession>A0AAU7K188</accession>
<dbReference type="EMBL" id="CP157485">
    <property type="protein sequence ID" value="XBO46114.1"/>
    <property type="molecule type" value="Genomic_DNA"/>
</dbReference>
<organism evidence="2">
    <name type="scientific">Pedobacter sp. KACC 23697</name>
    <dbReference type="NCBI Taxonomy" id="3149230"/>
    <lineage>
        <taxon>Bacteria</taxon>
        <taxon>Pseudomonadati</taxon>
        <taxon>Bacteroidota</taxon>
        <taxon>Sphingobacteriia</taxon>
        <taxon>Sphingobacteriales</taxon>
        <taxon>Sphingobacteriaceae</taxon>
        <taxon>Pedobacter</taxon>
    </lineage>
</organism>
<dbReference type="AlphaFoldDB" id="A0AAU7K188"/>
<name>A0AAU7K188_9SPHI</name>
<keyword evidence="1" id="KW-0732">Signal</keyword>
<protein>
    <submittedName>
        <fullName evidence="2">Uncharacterized protein</fullName>
    </submittedName>
</protein>
<reference evidence="2" key="1">
    <citation type="submission" date="2024-05" db="EMBL/GenBank/DDBJ databases">
        <authorList>
            <person name="Kim S."/>
            <person name="Heo J."/>
            <person name="Choi H."/>
            <person name="Choi Y."/>
            <person name="Kwon S.-W."/>
            <person name="Kim Y."/>
        </authorList>
    </citation>
    <scope>NUCLEOTIDE SEQUENCE</scope>
    <source>
        <strain evidence="2">KACC 23697</strain>
    </source>
</reference>
<evidence type="ECO:0000256" key="1">
    <source>
        <dbReference type="SAM" id="SignalP"/>
    </source>
</evidence>